<dbReference type="AlphaFoldDB" id="A0A9P5XP85"/>
<dbReference type="Proteomes" id="UP000807342">
    <property type="component" value="Unassembled WGS sequence"/>
</dbReference>
<dbReference type="EMBL" id="MU151062">
    <property type="protein sequence ID" value="KAF9453326.1"/>
    <property type="molecule type" value="Genomic_DNA"/>
</dbReference>
<evidence type="ECO:0000313" key="2">
    <source>
        <dbReference type="Proteomes" id="UP000807342"/>
    </source>
</evidence>
<sequence length="71" mass="8381">GQYLHMIYDDEFMINGSALNRCIQQFTGGRTKHQWGGNVMAVRADHMCEHQFWDAKLEEDLPALMYHFLTY</sequence>
<name>A0A9P5XP85_9AGAR</name>
<comment type="caution">
    <text evidence="1">The sequence shown here is derived from an EMBL/GenBank/DDBJ whole genome shotgun (WGS) entry which is preliminary data.</text>
</comment>
<organism evidence="1 2">
    <name type="scientific">Macrolepiota fuliginosa MF-IS2</name>
    <dbReference type="NCBI Taxonomy" id="1400762"/>
    <lineage>
        <taxon>Eukaryota</taxon>
        <taxon>Fungi</taxon>
        <taxon>Dikarya</taxon>
        <taxon>Basidiomycota</taxon>
        <taxon>Agaricomycotina</taxon>
        <taxon>Agaricomycetes</taxon>
        <taxon>Agaricomycetidae</taxon>
        <taxon>Agaricales</taxon>
        <taxon>Agaricineae</taxon>
        <taxon>Agaricaceae</taxon>
        <taxon>Macrolepiota</taxon>
    </lineage>
</organism>
<accession>A0A9P5XP85</accession>
<feature type="non-terminal residue" evidence="1">
    <location>
        <position position="71"/>
    </location>
</feature>
<protein>
    <submittedName>
        <fullName evidence="1">Uncharacterized protein</fullName>
    </submittedName>
</protein>
<evidence type="ECO:0000313" key="1">
    <source>
        <dbReference type="EMBL" id="KAF9453326.1"/>
    </source>
</evidence>
<proteinExistence type="predicted"/>
<dbReference type="OrthoDB" id="437457at2759"/>
<reference evidence="1" key="1">
    <citation type="submission" date="2020-11" db="EMBL/GenBank/DDBJ databases">
        <authorList>
            <consortium name="DOE Joint Genome Institute"/>
            <person name="Ahrendt S."/>
            <person name="Riley R."/>
            <person name="Andreopoulos W."/>
            <person name="Labutti K."/>
            <person name="Pangilinan J."/>
            <person name="Ruiz-Duenas F.J."/>
            <person name="Barrasa J.M."/>
            <person name="Sanchez-Garcia M."/>
            <person name="Camarero S."/>
            <person name="Miyauchi S."/>
            <person name="Serrano A."/>
            <person name="Linde D."/>
            <person name="Babiker R."/>
            <person name="Drula E."/>
            <person name="Ayuso-Fernandez I."/>
            <person name="Pacheco R."/>
            <person name="Padilla G."/>
            <person name="Ferreira P."/>
            <person name="Barriuso J."/>
            <person name="Kellner H."/>
            <person name="Castanera R."/>
            <person name="Alfaro M."/>
            <person name="Ramirez L."/>
            <person name="Pisabarro A.G."/>
            <person name="Kuo A."/>
            <person name="Tritt A."/>
            <person name="Lipzen A."/>
            <person name="He G."/>
            <person name="Yan M."/>
            <person name="Ng V."/>
            <person name="Cullen D."/>
            <person name="Martin F."/>
            <person name="Rosso M.-N."/>
            <person name="Henrissat B."/>
            <person name="Hibbett D."/>
            <person name="Martinez A.T."/>
            <person name="Grigoriev I.V."/>
        </authorList>
    </citation>
    <scope>NUCLEOTIDE SEQUENCE</scope>
    <source>
        <strain evidence="1">MF-IS2</strain>
    </source>
</reference>
<feature type="non-terminal residue" evidence="1">
    <location>
        <position position="1"/>
    </location>
</feature>
<gene>
    <name evidence="1" type="ORF">P691DRAFT_649844</name>
</gene>
<keyword evidence="2" id="KW-1185">Reference proteome</keyword>